<evidence type="ECO:0000256" key="1">
    <source>
        <dbReference type="SAM" id="MobiDB-lite"/>
    </source>
</evidence>
<sequence length="185" mass="21278">MCLRASAASQDKTATDRRCVNRQAGLKPAEERLTSRMTLKQQGSATEEQNTSTFWSLPFECLMRAEELHRDMKAFCVGCWSVWDKSTKGPHATQEKEKRRRELGGTGSDCPSAVAMVIWTGVATIYQEKRKMELLTERYKQTRPAQETEQTTKRLKWQLISVQPGLFQEEELTEHLTTQQRSLHL</sequence>
<proteinExistence type="predicted"/>
<evidence type="ECO:0000313" key="2">
    <source>
        <dbReference type="EMBL" id="MED6280659.1"/>
    </source>
</evidence>
<name>A0ABU7E487_9TELE</name>
<feature type="region of interest" description="Disordered" evidence="1">
    <location>
        <begin position="1"/>
        <end position="25"/>
    </location>
</feature>
<evidence type="ECO:0000313" key="3">
    <source>
        <dbReference type="Proteomes" id="UP001352852"/>
    </source>
</evidence>
<protein>
    <submittedName>
        <fullName evidence="2">Uncharacterized protein</fullName>
    </submittedName>
</protein>
<reference evidence="2 3" key="1">
    <citation type="submission" date="2021-06" db="EMBL/GenBank/DDBJ databases">
        <authorList>
            <person name="Palmer J.M."/>
        </authorList>
    </citation>
    <scope>NUCLEOTIDE SEQUENCE [LARGE SCALE GENOMIC DNA]</scope>
    <source>
        <strain evidence="2 3">CL_MEX2019</strain>
        <tissue evidence="2">Muscle</tissue>
    </source>
</reference>
<dbReference type="Proteomes" id="UP001352852">
    <property type="component" value="Unassembled WGS sequence"/>
</dbReference>
<organism evidence="2 3">
    <name type="scientific">Characodon lateralis</name>
    <dbReference type="NCBI Taxonomy" id="208331"/>
    <lineage>
        <taxon>Eukaryota</taxon>
        <taxon>Metazoa</taxon>
        <taxon>Chordata</taxon>
        <taxon>Craniata</taxon>
        <taxon>Vertebrata</taxon>
        <taxon>Euteleostomi</taxon>
        <taxon>Actinopterygii</taxon>
        <taxon>Neopterygii</taxon>
        <taxon>Teleostei</taxon>
        <taxon>Neoteleostei</taxon>
        <taxon>Acanthomorphata</taxon>
        <taxon>Ovalentaria</taxon>
        <taxon>Atherinomorphae</taxon>
        <taxon>Cyprinodontiformes</taxon>
        <taxon>Goodeidae</taxon>
        <taxon>Characodon</taxon>
    </lineage>
</organism>
<gene>
    <name evidence="2" type="ORF">CHARACLAT_012988</name>
</gene>
<accession>A0ABU7E487</accession>
<feature type="region of interest" description="Disordered" evidence="1">
    <location>
        <begin position="86"/>
        <end position="106"/>
    </location>
</feature>
<comment type="caution">
    <text evidence="2">The sequence shown here is derived from an EMBL/GenBank/DDBJ whole genome shotgun (WGS) entry which is preliminary data.</text>
</comment>
<dbReference type="EMBL" id="JAHUTJ010041904">
    <property type="protein sequence ID" value="MED6280659.1"/>
    <property type="molecule type" value="Genomic_DNA"/>
</dbReference>
<feature type="compositionally biased region" description="Basic and acidic residues" evidence="1">
    <location>
        <begin position="93"/>
        <end position="103"/>
    </location>
</feature>
<keyword evidence="3" id="KW-1185">Reference proteome</keyword>